<dbReference type="EMBL" id="BSDC01000003">
    <property type="protein sequence ID" value="GLH67884.1"/>
    <property type="molecule type" value="Genomic_DNA"/>
</dbReference>
<keyword evidence="2" id="KW-1185">Reference proteome</keyword>
<protein>
    <submittedName>
        <fullName evidence="1">Uncharacterized protein</fullName>
    </submittedName>
</protein>
<evidence type="ECO:0000313" key="1">
    <source>
        <dbReference type="EMBL" id="GLH67884.1"/>
    </source>
</evidence>
<accession>A0ABQ5PZU4</accession>
<proteinExistence type="predicted"/>
<organism evidence="1 2">
    <name type="scientific">Geothrix edaphica</name>
    <dbReference type="NCBI Taxonomy" id="2927976"/>
    <lineage>
        <taxon>Bacteria</taxon>
        <taxon>Pseudomonadati</taxon>
        <taxon>Acidobacteriota</taxon>
        <taxon>Holophagae</taxon>
        <taxon>Holophagales</taxon>
        <taxon>Holophagaceae</taxon>
        <taxon>Geothrix</taxon>
    </lineage>
</organism>
<reference evidence="1" key="1">
    <citation type="journal article" date="2023" name="Antonie Van Leeuwenhoek">
        <title>Mesoterricola silvestris gen. nov., sp. nov., Mesoterricola sediminis sp. nov., Geothrix oryzae sp. nov., Geothrix edaphica sp. nov., Geothrix rubra sp. nov., and Geothrix limicola sp. nov., six novel members of Acidobacteriota isolated from soils.</title>
        <authorList>
            <person name="Itoh H."/>
            <person name="Sugisawa Y."/>
            <person name="Mise K."/>
            <person name="Xu Z."/>
            <person name="Kuniyasu M."/>
            <person name="Ushijima N."/>
            <person name="Kawano K."/>
            <person name="Kobayashi E."/>
            <person name="Shiratori Y."/>
            <person name="Masuda Y."/>
            <person name="Senoo K."/>
        </authorList>
    </citation>
    <scope>NUCLEOTIDE SEQUENCE</scope>
    <source>
        <strain evidence="1">Red802</strain>
    </source>
</reference>
<comment type="caution">
    <text evidence="1">The sequence shown here is derived from an EMBL/GenBank/DDBJ whole genome shotgun (WGS) entry which is preliminary data.</text>
</comment>
<sequence>MGKIKIKPKTLHKKDWGTIGLAMDRLKLYLRFLPTQHTRALESQSKNDLDLTKEPDFKQLGQLRIGRITSISPEESILRMQAPLMEWEVYWETIYKSVYLINFISGFPQCSNAANLYKNNIDYFGKLENARYTFAHFAERLPGMEKAGDSFSVGISDSSYQFGDTTWSNKKEDLDYFIDICLKFISLAEFEYNLWLKSEFHQNNVPDNKSRFDWQTYRPPFMFTWQCPIIWSNSHQ</sequence>
<gene>
    <name evidence="1" type="ORF">GETHED_22480</name>
</gene>
<dbReference type="RefSeq" id="WP_285609361.1">
    <property type="nucleotide sequence ID" value="NZ_BSDC01000003.1"/>
</dbReference>
<evidence type="ECO:0000313" key="2">
    <source>
        <dbReference type="Proteomes" id="UP001165044"/>
    </source>
</evidence>
<name>A0ABQ5PZU4_9BACT</name>
<dbReference type="Proteomes" id="UP001165044">
    <property type="component" value="Unassembled WGS sequence"/>
</dbReference>